<accession>A0ABR7MUT1</accession>
<dbReference type="PANTHER" id="PTHR43763">
    <property type="entry name" value="XAA-PRO AMINOPEPTIDASE 1"/>
    <property type="match status" value="1"/>
</dbReference>
<dbReference type="Gene3D" id="3.40.350.10">
    <property type="entry name" value="Creatinase/prolidase N-terminal domain"/>
    <property type="match status" value="2"/>
</dbReference>
<organism evidence="7 8">
    <name type="scientific">Jutongia hominis</name>
    <dbReference type="NCBI Taxonomy" id="2763664"/>
    <lineage>
        <taxon>Bacteria</taxon>
        <taxon>Bacillati</taxon>
        <taxon>Bacillota</taxon>
        <taxon>Clostridia</taxon>
        <taxon>Lachnospirales</taxon>
        <taxon>Lachnospiraceae</taxon>
        <taxon>Jutongia</taxon>
    </lineage>
</organism>
<dbReference type="RefSeq" id="WP_249304861.1">
    <property type="nucleotide sequence ID" value="NZ_JACRSW010000030.1"/>
</dbReference>
<evidence type="ECO:0000256" key="1">
    <source>
        <dbReference type="ARBA" id="ARBA00008766"/>
    </source>
</evidence>
<feature type="domain" description="Peptidase M24 C-terminal" evidence="6">
    <location>
        <begin position="537"/>
        <end position="597"/>
    </location>
</feature>
<reference evidence="7 8" key="1">
    <citation type="submission" date="2020-08" db="EMBL/GenBank/DDBJ databases">
        <title>Genome public.</title>
        <authorList>
            <person name="Liu C."/>
            <person name="Sun Q."/>
        </authorList>
    </citation>
    <scope>NUCLEOTIDE SEQUENCE [LARGE SCALE GENOMIC DNA]</scope>
    <source>
        <strain evidence="7 8">BX3</strain>
    </source>
</reference>
<dbReference type="Pfam" id="PF00557">
    <property type="entry name" value="Peptidase_M24"/>
    <property type="match status" value="1"/>
</dbReference>
<dbReference type="Proteomes" id="UP000637513">
    <property type="component" value="Unassembled WGS sequence"/>
</dbReference>
<evidence type="ECO:0000313" key="8">
    <source>
        <dbReference type="Proteomes" id="UP000637513"/>
    </source>
</evidence>
<dbReference type="InterPro" id="IPR050422">
    <property type="entry name" value="X-Pro_aminopeptidase_P"/>
</dbReference>
<feature type="domain" description="Creatinase N-terminal" evidence="5">
    <location>
        <begin position="6"/>
        <end position="129"/>
    </location>
</feature>
<gene>
    <name evidence="7" type="ORF">H8700_07550</name>
</gene>
<comment type="similarity">
    <text evidence="1">Belongs to the peptidase M24B family.</text>
</comment>
<evidence type="ECO:0000313" key="7">
    <source>
        <dbReference type="EMBL" id="MBC8557561.1"/>
    </source>
</evidence>
<proteinExistence type="inferred from homology"/>
<dbReference type="CDD" id="cd01085">
    <property type="entry name" value="APP"/>
    <property type="match status" value="1"/>
</dbReference>
<evidence type="ECO:0000259" key="6">
    <source>
        <dbReference type="Pfam" id="PF16188"/>
    </source>
</evidence>
<dbReference type="SUPFAM" id="SSF55920">
    <property type="entry name" value="Creatinase/aminopeptidase"/>
    <property type="match status" value="1"/>
</dbReference>
<evidence type="ECO:0000259" key="4">
    <source>
        <dbReference type="Pfam" id="PF00557"/>
    </source>
</evidence>
<feature type="domain" description="Peptidase M24" evidence="4">
    <location>
        <begin position="312"/>
        <end position="527"/>
    </location>
</feature>
<dbReference type="InterPro" id="IPR000587">
    <property type="entry name" value="Creatinase_N"/>
</dbReference>
<comment type="caution">
    <text evidence="7">The sequence shown here is derived from an EMBL/GenBank/DDBJ whole genome shotgun (WGS) entry which is preliminary data.</text>
</comment>
<dbReference type="InterPro" id="IPR000994">
    <property type="entry name" value="Pept_M24"/>
</dbReference>
<sequence>MDIRGRLAEFRKQMEKEQMDLYYVPTNDFHGSEYISDYFKVREFLSGFDGSAGELVITQQEAGLWTDGRYFLQAKKQLEGSGITLYRSGQEGVIKLNDFIYEKMPEGGKLGCDGRLVSQAWAEGIVRMLSRKSAGLVTSPDIANLVWKDRPELLHQKAWILSEDYAGESRQSKLQKVRKFMEKWNGSHFILNSLDDIAWLLNIRGNDIPCNPVVLSYLVVEKEQCFLFAGNNIFDQEQKQQLEADGIILREYDAVYDYAKSFPQGDKIFADKRTINHEIVENFPKNTRIVDMASPVTYWKSIKNETEIANEKDAHIKDGVAVTRFIYWLKKNIGKETITEISAAQKLEAFRMGGKHYLGPSFDPIAGYGAHGAIVHYSATKETNAVLKEQNFLLLDTGGQYMEGTTDITRTILLGKPTKEQQKYYTAVLRGNLNLCNATFLYGCSGVALDYAAREPLWEMGCDYNHGTGHGVGYLLNVHEGNNAFRYRILSGPGKNPVLEAGMITSDEPGIYLEGKFGIRLENLILCVKKEKNEFGQFMGFEPLTYVPFDRAAIDISQMNQKEIARLNAYHREVYEKISPYLNEEEKEWLQKECEPFA</sequence>
<evidence type="ECO:0000256" key="3">
    <source>
        <dbReference type="ARBA" id="ARBA00022801"/>
    </source>
</evidence>
<protein>
    <submittedName>
        <fullName evidence="7">Aminopeptidase P family protein</fullName>
    </submittedName>
</protein>
<dbReference type="InterPro" id="IPR032416">
    <property type="entry name" value="Peptidase_M24_C"/>
</dbReference>
<dbReference type="PANTHER" id="PTHR43763:SF6">
    <property type="entry name" value="XAA-PRO AMINOPEPTIDASE 1"/>
    <property type="match status" value="1"/>
</dbReference>
<keyword evidence="8" id="KW-1185">Reference proteome</keyword>
<dbReference type="Pfam" id="PF16188">
    <property type="entry name" value="Peptidase_M24_C"/>
    <property type="match status" value="1"/>
</dbReference>
<dbReference type="Gene3D" id="3.90.230.10">
    <property type="entry name" value="Creatinase/methionine aminopeptidase superfamily"/>
    <property type="match status" value="1"/>
</dbReference>
<dbReference type="InterPro" id="IPR036005">
    <property type="entry name" value="Creatinase/aminopeptidase-like"/>
</dbReference>
<dbReference type="Pfam" id="PF16189">
    <property type="entry name" value="Creatinase_N_2"/>
    <property type="match status" value="1"/>
</dbReference>
<keyword evidence="2" id="KW-0479">Metal-binding</keyword>
<dbReference type="InterPro" id="IPR033740">
    <property type="entry name" value="Pept_M24B"/>
</dbReference>
<evidence type="ECO:0000259" key="5">
    <source>
        <dbReference type="Pfam" id="PF01321"/>
    </source>
</evidence>
<evidence type="ECO:0000256" key="2">
    <source>
        <dbReference type="ARBA" id="ARBA00022723"/>
    </source>
</evidence>
<keyword evidence="3" id="KW-0378">Hydrolase</keyword>
<dbReference type="SUPFAM" id="SSF53092">
    <property type="entry name" value="Creatinase/prolidase N-terminal domain"/>
    <property type="match status" value="1"/>
</dbReference>
<dbReference type="GO" id="GO:0004177">
    <property type="term" value="F:aminopeptidase activity"/>
    <property type="evidence" value="ECO:0007669"/>
    <property type="project" value="UniProtKB-KW"/>
</dbReference>
<dbReference type="Pfam" id="PF01321">
    <property type="entry name" value="Creatinase_N"/>
    <property type="match status" value="1"/>
</dbReference>
<name>A0ABR7MUT1_9FIRM</name>
<keyword evidence="7" id="KW-0645">Protease</keyword>
<keyword evidence="7" id="KW-0031">Aminopeptidase</keyword>
<dbReference type="InterPro" id="IPR029149">
    <property type="entry name" value="Creatin/AminoP/Spt16_N"/>
</dbReference>
<dbReference type="EMBL" id="JACRSW010000030">
    <property type="protein sequence ID" value="MBC8557561.1"/>
    <property type="molecule type" value="Genomic_DNA"/>
</dbReference>